<dbReference type="AlphaFoldDB" id="A0A1Y2FLG8"/>
<name>A0A1Y2FLG8_PROLT</name>
<dbReference type="RefSeq" id="XP_040726596.1">
    <property type="nucleotide sequence ID" value="XM_040868859.1"/>
</dbReference>
<evidence type="ECO:0000256" key="1">
    <source>
        <dbReference type="SAM" id="MobiDB-lite"/>
    </source>
</evidence>
<feature type="compositionally biased region" description="Basic and acidic residues" evidence="1">
    <location>
        <begin position="73"/>
        <end position="99"/>
    </location>
</feature>
<accession>A0A1Y2FLG8</accession>
<proteinExistence type="predicted"/>
<feature type="region of interest" description="Disordered" evidence="1">
    <location>
        <begin position="24"/>
        <end position="123"/>
    </location>
</feature>
<feature type="compositionally biased region" description="Low complexity" evidence="1">
    <location>
        <begin position="24"/>
        <end position="45"/>
    </location>
</feature>
<gene>
    <name evidence="2" type="ORF">BCR37DRAFT_377590</name>
</gene>
<protein>
    <submittedName>
        <fullName evidence="2">Uncharacterized protein</fullName>
    </submittedName>
</protein>
<evidence type="ECO:0000313" key="2">
    <source>
        <dbReference type="EMBL" id="ORY84813.1"/>
    </source>
</evidence>
<dbReference type="EMBL" id="MCFI01000005">
    <property type="protein sequence ID" value="ORY84813.1"/>
    <property type="molecule type" value="Genomic_DNA"/>
</dbReference>
<reference evidence="2 3" key="1">
    <citation type="submission" date="2016-07" db="EMBL/GenBank/DDBJ databases">
        <title>Pervasive Adenine N6-methylation of Active Genes in Fungi.</title>
        <authorList>
            <consortium name="DOE Joint Genome Institute"/>
            <person name="Mondo S.J."/>
            <person name="Dannebaum R.O."/>
            <person name="Kuo R.C."/>
            <person name="Labutti K."/>
            <person name="Haridas S."/>
            <person name="Kuo A."/>
            <person name="Salamov A."/>
            <person name="Ahrendt S.R."/>
            <person name="Lipzen A."/>
            <person name="Sullivan W."/>
            <person name="Andreopoulos W.B."/>
            <person name="Clum A."/>
            <person name="Lindquist E."/>
            <person name="Daum C."/>
            <person name="Ramamoorthy G.K."/>
            <person name="Gryganskyi A."/>
            <person name="Culley D."/>
            <person name="Magnuson J.K."/>
            <person name="James T.Y."/>
            <person name="O'Malley M.A."/>
            <person name="Stajich J.E."/>
            <person name="Spatafora J.W."/>
            <person name="Visel A."/>
            <person name="Grigoriev I.V."/>
        </authorList>
    </citation>
    <scope>NUCLEOTIDE SEQUENCE [LARGE SCALE GENOMIC DNA]</scope>
    <source>
        <strain evidence="2 3">12-1054</strain>
    </source>
</reference>
<keyword evidence="3" id="KW-1185">Reference proteome</keyword>
<feature type="compositionally biased region" description="Basic residues" evidence="1">
    <location>
        <begin position="51"/>
        <end position="63"/>
    </location>
</feature>
<evidence type="ECO:0000313" key="3">
    <source>
        <dbReference type="Proteomes" id="UP000193685"/>
    </source>
</evidence>
<dbReference type="Proteomes" id="UP000193685">
    <property type="component" value="Unassembled WGS sequence"/>
</dbReference>
<dbReference type="GeneID" id="63785458"/>
<sequence length="135" mass="15202">MPFLGKLREEPYLSQRLPVVYITSGRAQSPSSSRSGRQRSSSPSAEALSVKRARTRTSMKPRKPLQELSLDQLDQHTRSKIDHHRTSVQESSSDGHDPDFVMQRASKQTGRPKTRKCGLCHGPGHYAKTCSKRRC</sequence>
<comment type="caution">
    <text evidence="2">The sequence shown here is derived from an EMBL/GenBank/DDBJ whole genome shotgun (WGS) entry which is preliminary data.</text>
</comment>
<organism evidence="2 3">
    <name type="scientific">Protomyces lactucae-debilis</name>
    <dbReference type="NCBI Taxonomy" id="2754530"/>
    <lineage>
        <taxon>Eukaryota</taxon>
        <taxon>Fungi</taxon>
        <taxon>Dikarya</taxon>
        <taxon>Ascomycota</taxon>
        <taxon>Taphrinomycotina</taxon>
        <taxon>Taphrinomycetes</taxon>
        <taxon>Taphrinales</taxon>
        <taxon>Protomycetaceae</taxon>
        <taxon>Protomyces</taxon>
    </lineage>
</organism>